<evidence type="ECO:0000313" key="4">
    <source>
        <dbReference type="Proteomes" id="UP000016487"/>
    </source>
</evidence>
<dbReference type="GO" id="GO:0015293">
    <property type="term" value="F:symporter activity"/>
    <property type="evidence" value="ECO:0007669"/>
    <property type="project" value="InterPro"/>
</dbReference>
<gene>
    <name evidence="3" type="ORF">PCIT_a2773</name>
</gene>
<feature type="transmembrane region" description="Helical" evidence="2">
    <location>
        <begin position="267"/>
        <end position="288"/>
    </location>
</feature>
<dbReference type="NCBIfam" id="TIGR00792">
    <property type="entry name" value="gph"/>
    <property type="match status" value="1"/>
</dbReference>
<reference evidence="3" key="2">
    <citation type="submission" date="2015-03" db="EMBL/GenBank/DDBJ databases">
        <title>Genome sequence of Pseudoalteromonas citrea.</title>
        <authorList>
            <person name="Xie B.-B."/>
            <person name="Rong J.-C."/>
            <person name="Qin Q.-L."/>
            <person name="Zhang Y.-Z."/>
        </authorList>
    </citation>
    <scope>NUCLEOTIDE SEQUENCE</scope>
    <source>
        <strain evidence="3">DSM 8771</strain>
    </source>
</reference>
<dbReference type="PANTHER" id="PTHR11328:SF24">
    <property type="entry name" value="MAJOR FACILITATOR SUPERFAMILY (MFS) PROFILE DOMAIN-CONTAINING PROTEIN"/>
    <property type="match status" value="1"/>
</dbReference>
<dbReference type="PANTHER" id="PTHR11328">
    <property type="entry name" value="MAJOR FACILITATOR SUPERFAMILY DOMAIN-CONTAINING PROTEIN"/>
    <property type="match status" value="1"/>
</dbReference>
<comment type="similarity">
    <text evidence="1">Belongs to the sodium:galactoside symporter (TC 2.A.2) family.</text>
</comment>
<accession>A0AAD4AHP1</accession>
<dbReference type="SUPFAM" id="SSF103473">
    <property type="entry name" value="MFS general substrate transporter"/>
    <property type="match status" value="1"/>
</dbReference>
<evidence type="ECO:0000313" key="3">
    <source>
        <dbReference type="EMBL" id="KAF7769861.1"/>
    </source>
</evidence>
<comment type="caution">
    <text evidence="3">The sequence shown here is derived from an EMBL/GenBank/DDBJ whole genome shotgun (WGS) entry which is preliminary data.</text>
</comment>
<dbReference type="EMBL" id="AHBZ03000021">
    <property type="protein sequence ID" value="KAF7769861.1"/>
    <property type="molecule type" value="Genomic_DNA"/>
</dbReference>
<organism evidence="3 4">
    <name type="scientific">Pseudoalteromonas citrea</name>
    <dbReference type="NCBI Taxonomy" id="43655"/>
    <lineage>
        <taxon>Bacteria</taxon>
        <taxon>Pseudomonadati</taxon>
        <taxon>Pseudomonadota</taxon>
        <taxon>Gammaproteobacteria</taxon>
        <taxon>Alteromonadales</taxon>
        <taxon>Pseudoalteromonadaceae</taxon>
        <taxon>Pseudoalteromonas</taxon>
    </lineage>
</organism>
<keyword evidence="2" id="KW-1133">Transmembrane helix</keyword>
<feature type="transmembrane region" description="Helical" evidence="2">
    <location>
        <begin position="12"/>
        <end position="33"/>
    </location>
</feature>
<feature type="transmembrane region" description="Helical" evidence="2">
    <location>
        <begin position="39"/>
        <end position="58"/>
    </location>
</feature>
<evidence type="ECO:0000256" key="1">
    <source>
        <dbReference type="ARBA" id="ARBA00009617"/>
    </source>
</evidence>
<dbReference type="Proteomes" id="UP000016487">
    <property type="component" value="Unassembled WGS sequence"/>
</dbReference>
<dbReference type="Gene3D" id="1.20.1250.20">
    <property type="entry name" value="MFS general substrate transporter like domains"/>
    <property type="match status" value="1"/>
</dbReference>
<evidence type="ECO:0000256" key="2">
    <source>
        <dbReference type="SAM" id="Phobius"/>
    </source>
</evidence>
<feature type="transmembrane region" description="Helical" evidence="2">
    <location>
        <begin position="79"/>
        <end position="96"/>
    </location>
</feature>
<dbReference type="Pfam" id="PF13347">
    <property type="entry name" value="MFS_2"/>
    <property type="match status" value="1"/>
</dbReference>
<dbReference type="InterPro" id="IPR039672">
    <property type="entry name" value="MFS_2"/>
</dbReference>
<dbReference type="GO" id="GO:0005886">
    <property type="term" value="C:plasma membrane"/>
    <property type="evidence" value="ECO:0007669"/>
    <property type="project" value="TreeGrafter"/>
</dbReference>
<feature type="transmembrane region" description="Helical" evidence="2">
    <location>
        <begin position="295"/>
        <end position="314"/>
    </location>
</feature>
<dbReference type="InterPro" id="IPR001927">
    <property type="entry name" value="Na/Gal_symport"/>
</dbReference>
<feature type="transmembrane region" description="Helical" evidence="2">
    <location>
        <begin position="108"/>
        <end position="134"/>
    </location>
</feature>
<keyword evidence="2" id="KW-0472">Membrane</keyword>
<sequence length="444" mass="49395">MILTIKEKIAYGLGDTASNLIFQTVMMFLLIFYTDVMGIDAALVGTLFLVVRIFDAVTDPLMGALADRTHTKYGQYRPYLLWLAVPFSVICILAFTTPDWPYEFKVAYAFVTYALLMLVYTAINIPYSALGGVLTVDPKERVSLQSYRFVCGMLGGLIIAAGTMPLVELLGEGNQQKGYQYTMAVMSVLGLVLFILCFLGTTERVLPHQKRVTKASVFSDFKLLAKNDQWQLLSFAGLCLLTGQVLKASLAVYFVKYYLELPDLVTHFVTLGMIMSILGCACSSWLANRVCKVKAYVALQLISALLCALAYWIPKEQWQWAFVMFALWSFFLQMATPILWAMMADTIDYGQLKTSRRITGMVYSSVVFFIKLGIALGGAIAGWQLSYYGYQADVAQSHDTQQGIVLSFTLLPAIGSLVVAMIMTRYKLNAGEMAHVQTQLCKIA</sequence>
<dbReference type="AlphaFoldDB" id="A0AAD4AHP1"/>
<dbReference type="GO" id="GO:0008643">
    <property type="term" value="P:carbohydrate transport"/>
    <property type="evidence" value="ECO:0007669"/>
    <property type="project" value="InterPro"/>
</dbReference>
<dbReference type="GO" id="GO:0006814">
    <property type="term" value="P:sodium ion transport"/>
    <property type="evidence" value="ECO:0007669"/>
    <property type="project" value="InterPro"/>
</dbReference>
<feature type="transmembrane region" description="Helical" evidence="2">
    <location>
        <begin position="146"/>
        <end position="167"/>
    </location>
</feature>
<keyword evidence="2" id="KW-0812">Transmembrane</keyword>
<feature type="transmembrane region" description="Helical" evidence="2">
    <location>
        <begin position="362"/>
        <end position="383"/>
    </location>
</feature>
<name>A0AAD4AHP1_9GAMM</name>
<feature type="transmembrane region" description="Helical" evidence="2">
    <location>
        <begin position="403"/>
        <end position="423"/>
    </location>
</feature>
<feature type="transmembrane region" description="Helical" evidence="2">
    <location>
        <begin position="232"/>
        <end position="255"/>
    </location>
</feature>
<proteinExistence type="inferred from homology"/>
<dbReference type="CDD" id="cd17332">
    <property type="entry name" value="MFS_MelB_like"/>
    <property type="match status" value="1"/>
</dbReference>
<feature type="transmembrane region" description="Helical" evidence="2">
    <location>
        <begin position="320"/>
        <end position="341"/>
    </location>
</feature>
<feature type="transmembrane region" description="Helical" evidence="2">
    <location>
        <begin position="179"/>
        <end position="201"/>
    </location>
</feature>
<reference evidence="3" key="1">
    <citation type="journal article" date="2012" name="J. Bacteriol.">
        <title>Genome sequences of type strains of seven species of the marine bacterium Pseudoalteromonas.</title>
        <authorList>
            <person name="Xie B.B."/>
            <person name="Shu Y.L."/>
            <person name="Qin Q.L."/>
            <person name="Rong J.C."/>
            <person name="Zhang X.Y."/>
            <person name="Chen X.L."/>
            <person name="Shi M."/>
            <person name="He H.L."/>
            <person name="Zhou B.C."/>
            <person name="Zhang Y.Z."/>
        </authorList>
    </citation>
    <scope>NUCLEOTIDE SEQUENCE</scope>
    <source>
        <strain evidence="3">DSM 8771</strain>
    </source>
</reference>
<dbReference type="InterPro" id="IPR036259">
    <property type="entry name" value="MFS_trans_sf"/>
</dbReference>
<protein>
    <submittedName>
        <fullName evidence="3">Glycoside/pentoside/hexuronide:cation symporter, GPH family</fullName>
    </submittedName>
</protein>